<dbReference type="Pfam" id="PF00400">
    <property type="entry name" value="WD40"/>
    <property type="match status" value="2"/>
</dbReference>
<comment type="caution">
    <text evidence="4">The sequence shown here is derived from an EMBL/GenBank/DDBJ whole genome shotgun (WGS) entry which is preliminary data.</text>
</comment>
<accession>A0A5J9VIB0</accession>
<name>A0A5J9VIB0_9POAL</name>
<dbReference type="InterPro" id="IPR001680">
    <property type="entry name" value="WD40_rpt"/>
</dbReference>
<dbReference type="InterPro" id="IPR036322">
    <property type="entry name" value="WD40_repeat_dom_sf"/>
</dbReference>
<proteinExistence type="predicted"/>
<dbReference type="SMART" id="SM00320">
    <property type="entry name" value="WD40"/>
    <property type="match status" value="3"/>
</dbReference>
<dbReference type="InterPro" id="IPR050844">
    <property type="entry name" value="Coatomer_complex_subunit"/>
</dbReference>
<dbReference type="Gramene" id="TVU34730">
    <property type="protein sequence ID" value="TVU34730"/>
    <property type="gene ID" value="EJB05_16578"/>
</dbReference>
<evidence type="ECO:0000256" key="3">
    <source>
        <dbReference type="PROSITE-ProRule" id="PRU00221"/>
    </source>
</evidence>
<gene>
    <name evidence="4" type="ORF">EJB05_16578</name>
</gene>
<dbReference type="Gene3D" id="2.130.10.10">
    <property type="entry name" value="YVTN repeat-like/Quinoprotein amine dehydrogenase"/>
    <property type="match status" value="2"/>
</dbReference>
<reference evidence="4 5" key="1">
    <citation type="journal article" date="2019" name="Sci. Rep.">
        <title>A high-quality genome of Eragrostis curvula grass provides insights into Poaceae evolution and supports new strategies to enhance forage quality.</title>
        <authorList>
            <person name="Carballo J."/>
            <person name="Santos B.A.C.M."/>
            <person name="Zappacosta D."/>
            <person name="Garbus I."/>
            <person name="Selva J.P."/>
            <person name="Gallo C.A."/>
            <person name="Diaz A."/>
            <person name="Albertini E."/>
            <person name="Caccamo M."/>
            <person name="Echenique V."/>
        </authorList>
    </citation>
    <scope>NUCLEOTIDE SEQUENCE [LARGE SCALE GENOMIC DNA]</scope>
    <source>
        <strain evidence="5">cv. Victoria</strain>
        <tissue evidence="4">Leaf</tissue>
    </source>
</reference>
<evidence type="ECO:0000256" key="2">
    <source>
        <dbReference type="ARBA" id="ARBA00022737"/>
    </source>
</evidence>
<dbReference type="GO" id="GO:0006891">
    <property type="term" value="P:intra-Golgi vesicle-mediated transport"/>
    <property type="evidence" value="ECO:0007669"/>
    <property type="project" value="TreeGrafter"/>
</dbReference>
<evidence type="ECO:0000313" key="4">
    <source>
        <dbReference type="EMBL" id="TVU34730.1"/>
    </source>
</evidence>
<dbReference type="EMBL" id="RWGY01000009">
    <property type="protein sequence ID" value="TVU34730.1"/>
    <property type="molecule type" value="Genomic_DNA"/>
</dbReference>
<keyword evidence="5" id="KW-1185">Reference proteome</keyword>
<keyword evidence="1 3" id="KW-0853">WD repeat</keyword>
<dbReference type="OrthoDB" id="9890280at2759"/>
<dbReference type="GO" id="GO:0030126">
    <property type="term" value="C:COPI vesicle coat"/>
    <property type="evidence" value="ECO:0007669"/>
    <property type="project" value="TreeGrafter"/>
</dbReference>
<dbReference type="InterPro" id="IPR015943">
    <property type="entry name" value="WD40/YVTN_repeat-like_dom_sf"/>
</dbReference>
<organism evidence="4 5">
    <name type="scientific">Eragrostis curvula</name>
    <name type="common">weeping love grass</name>
    <dbReference type="NCBI Taxonomy" id="38414"/>
    <lineage>
        <taxon>Eukaryota</taxon>
        <taxon>Viridiplantae</taxon>
        <taxon>Streptophyta</taxon>
        <taxon>Embryophyta</taxon>
        <taxon>Tracheophyta</taxon>
        <taxon>Spermatophyta</taxon>
        <taxon>Magnoliopsida</taxon>
        <taxon>Liliopsida</taxon>
        <taxon>Poales</taxon>
        <taxon>Poaceae</taxon>
        <taxon>PACMAD clade</taxon>
        <taxon>Chloridoideae</taxon>
        <taxon>Eragrostideae</taxon>
        <taxon>Eragrostidinae</taxon>
        <taxon>Eragrostis</taxon>
    </lineage>
</organism>
<dbReference type="GO" id="GO:0006888">
    <property type="term" value="P:endoplasmic reticulum to Golgi vesicle-mediated transport"/>
    <property type="evidence" value="ECO:0007669"/>
    <property type="project" value="TreeGrafter"/>
</dbReference>
<sequence length="223" mass="25027">MTTQTRRQNSRPFHVGLPHRQLVRENAICTCIGTPKQVQASSLSPSTPSGHVRTAKFIREGWLVAGCLNGYIHVYSDTMEKVASFHAHDSAISSLDVHPTEPYIVSSSDKGLKLWNWENCQLIDSFETQHNIIEVKFNPTNADSCFAFTSCGLQIFEYESEECDQILLHGVNIVCSHPNFPILLTGSEKGNIHLWNSHTLRLEGKYNFYLGEVTAIACMKDSK</sequence>
<dbReference type="SUPFAM" id="SSF50978">
    <property type="entry name" value="WD40 repeat-like"/>
    <property type="match status" value="1"/>
</dbReference>
<dbReference type="PROSITE" id="PS50082">
    <property type="entry name" value="WD_REPEATS_2"/>
    <property type="match status" value="1"/>
</dbReference>
<dbReference type="PANTHER" id="PTHR19876:SF68">
    <property type="entry name" value="COATOMER SUBUNIT BETA'-2"/>
    <property type="match status" value="1"/>
</dbReference>
<feature type="non-terminal residue" evidence="4">
    <location>
        <position position="1"/>
    </location>
</feature>
<keyword evidence="2" id="KW-0677">Repeat</keyword>
<dbReference type="AlphaFoldDB" id="A0A5J9VIB0"/>
<dbReference type="GO" id="GO:0006890">
    <property type="term" value="P:retrograde vesicle-mediated transport, Golgi to endoplasmic reticulum"/>
    <property type="evidence" value="ECO:0007669"/>
    <property type="project" value="TreeGrafter"/>
</dbReference>
<protein>
    <submittedName>
        <fullName evidence="4">Uncharacterized protein</fullName>
    </submittedName>
</protein>
<feature type="non-terminal residue" evidence="4">
    <location>
        <position position="223"/>
    </location>
</feature>
<evidence type="ECO:0000313" key="5">
    <source>
        <dbReference type="Proteomes" id="UP000324897"/>
    </source>
</evidence>
<dbReference type="PANTHER" id="PTHR19876">
    <property type="entry name" value="COATOMER"/>
    <property type="match status" value="1"/>
</dbReference>
<feature type="repeat" description="WD" evidence="3">
    <location>
        <begin position="85"/>
        <end position="125"/>
    </location>
</feature>
<dbReference type="GO" id="GO:0006886">
    <property type="term" value="P:intracellular protein transport"/>
    <property type="evidence" value="ECO:0007669"/>
    <property type="project" value="TreeGrafter"/>
</dbReference>
<evidence type="ECO:0000256" key="1">
    <source>
        <dbReference type="ARBA" id="ARBA00022574"/>
    </source>
</evidence>
<dbReference type="Proteomes" id="UP000324897">
    <property type="component" value="Unassembled WGS sequence"/>
</dbReference>